<protein>
    <submittedName>
        <fullName evidence="8">Translocation/assembly module TamB domain-containing protein</fullName>
    </submittedName>
</protein>
<accession>A0AAE3SXY2</accession>
<dbReference type="RefSeq" id="WP_271426685.1">
    <property type="nucleotide sequence ID" value="NZ_JAQIPB010000001.1"/>
</dbReference>
<organism evidence="8 9">
    <name type="scientific">Xenophilus arseniciresistens</name>
    <dbReference type="NCBI Taxonomy" id="1283306"/>
    <lineage>
        <taxon>Bacteria</taxon>
        <taxon>Pseudomonadati</taxon>
        <taxon>Pseudomonadota</taxon>
        <taxon>Betaproteobacteria</taxon>
        <taxon>Burkholderiales</taxon>
        <taxon>Comamonadaceae</taxon>
        <taxon>Xenophilus</taxon>
    </lineage>
</organism>
<evidence type="ECO:0000256" key="2">
    <source>
        <dbReference type="ARBA" id="ARBA00022692"/>
    </source>
</evidence>
<feature type="domain" description="Translocation and assembly module TamB C-terminal" evidence="7">
    <location>
        <begin position="1018"/>
        <end position="1374"/>
    </location>
</feature>
<feature type="transmembrane region" description="Helical" evidence="6">
    <location>
        <begin position="27"/>
        <end position="50"/>
    </location>
</feature>
<keyword evidence="3 6" id="KW-1133">Transmembrane helix</keyword>
<sequence>MDEQTLATHTAASSAPRRRRGRRVLRWLGWSLAGLAALLIALGGALWWWAGTDQSLAATLARVARLMPAGQTLETREVSGSVRRGGHIDHLQWRSDAMQVTVQDADIGWLLRPLLSRKVQLGEVRAAHVRIESFPQPDKPAEPLQPLQGLPLPVDVDLPFKVQTIEWVGPPALTVQALAGRYRYEGQAHHLQLDGVDVADGHYSGTMKLQGPAPMDLKLALQGRVQAALQEGEAPLQLQAQASATGQLAGPDARLAVEATLQPAGEADPARPVDALLKANIAPWAPQPVVDALARLRNIDAAWLLPQAPRTQLSGEITVRPDESAGTQQAWALDAELRNAAAAPWDEGGLPVQALQAQLHYNAAEQAVRVREARIEAGRGSIEAQGEWRPAPAPWQIEATVRDLRPGLLHTQLAGAPIRGEIKATQKAAGAESEGTVLDFDVDLQAAGEGAGARALEGLNLQLAQARGRWSLPAQLLELRNLRVQAARVDVRGQGQARIAEQAGSAKLQATLPGASLDIDGRMAPAQGNGQAQLQLRDASALQGWVESLPGLSKVFAGNSLRGEARLDARWQGGWQSFMQQLQNPGQPLPRGSAEPTVNARLEVPSLALQQAAADAQAPRPAPVLLRGVRATLEGRLAQASLALQGQAERGTQRLSLDTQASGGLQRAGEWRLQLARLRAQAQDVQAGTQPQQQLAPWTLALTREFSSQVRISQGLIEVQGSAAGVTLNGPVPGTVSIDWEPLRLQQRSGAQGASLRLQSKGRMRGLPMAWARAFGGDASLREMGISGDLVFDGDWDIDAADRLRAQARVARASGDLRVQAGEAALVRRIESRGTGTRSEITMTPTDEGPGTPAGLRQAELLLRADGDALQASLVWDSERAGTINAEAGTRLVQQGGGWQWAPDAPLSGRVRAALPQLGVWSMLAPPGWRVAGSLQADATLGGNRAEPRWNGTLAADQLALRARVEGLDLRDGRLRATLAGDRMRIDEFTLQGGQASRVRIAGRGGNLSTVGSELGRDGGRLTVRGEAQWSASAPRIDLQAEVQRLRALVRTDRQVTVSGNLQTRLQDGQLQVRGKITADRAAIILPDESAPSLGSDVVVRSAAIEKEAREKAEREARARSNADAQDAEKPQQPLLRRPPDIELSFDLGNDFAVQGRGITTRLEGALDIRANSLTAAPRVTGEVRTVQGQYRAYGQALDVESGLARFNGVVDNPQLDIFALRPNITQRAGVRITGSAQAPRVALYSDPVLSDAETLSWVILGRASAASGGEAILMQQAALALLGGLGKGQSGGSLASRFGLDEIGFKGPGGGELTESSVTLGKRLSKDFYVTYERSLAGALGTLFIFYDLTRNLTLRGQAGQQSAVDLIYTVKYD</sequence>
<gene>
    <name evidence="8" type="ORF">PGB34_03545</name>
</gene>
<keyword evidence="4 6" id="KW-0472">Membrane</keyword>
<evidence type="ECO:0000256" key="1">
    <source>
        <dbReference type="ARBA" id="ARBA00004167"/>
    </source>
</evidence>
<evidence type="ECO:0000256" key="5">
    <source>
        <dbReference type="SAM" id="MobiDB-lite"/>
    </source>
</evidence>
<feature type="compositionally biased region" description="Basic and acidic residues" evidence="5">
    <location>
        <begin position="1110"/>
        <end position="1121"/>
    </location>
</feature>
<evidence type="ECO:0000256" key="4">
    <source>
        <dbReference type="ARBA" id="ARBA00023136"/>
    </source>
</evidence>
<evidence type="ECO:0000259" key="7">
    <source>
        <dbReference type="Pfam" id="PF04357"/>
    </source>
</evidence>
<dbReference type="GO" id="GO:0009306">
    <property type="term" value="P:protein secretion"/>
    <property type="evidence" value="ECO:0007669"/>
    <property type="project" value="InterPro"/>
</dbReference>
<evidence type="ECO:0000256" key="3">
    <source>
        <dbReference type="ARBA" id="ARBA00022989"/>
    </source>
</evidence>
<dbReference type="InterPro" id="IPR007452">
    <property type="entry name" value="TamB_C"/>
</dbReference>
<name>A0AAE3SXY2_9BURK</name>
<feature type="region of interest" description="Disordered" evidence="5">
    <location>
        <begin position="1110"/>
        <end position="1137"/>
    </location>
</feature>
<proteinExistence type="predicted"/>
<evidence type="ECO:0000313" key="8">
    <source>
        <dbReference type="EMBL" id="MDA7415429.1"/>
    </source>
</evidence>
<dbReference type="PANTHER" id="PTHR36985">
    <property type="entry name" value="TRANSLOCATION AND ASSEMBLY MODULE SUBUNIT TAMB"/>
    <property type="match status" value="1"/>
</dbReference>
<dbReference type="EMBL" id="JAQIPB010000001">
    <property type="protein sequence ID" value="MDA7415429.1"/>
    <property type="molecule type" value="Genomic_DNA"/>
</dbReference>
<dbReference type="Pfam" id="PF04357">
    <property type="entry name" value="TamB"/>
    <property type="match status" value="1"/>
</dbReference>
<comment type="subcellular location">
    <subcellularLocation>
        <location evidence="1">Membrane</location>
        <topology evidence="1">Single-pass membrane protein</topology>
    </subcellularLocation>
</comment>
<evidence type="ECO:0000313" key="9">
    <source>
        <dbReference type="Proteomes" id="UP001212602"/>
    </source>
</evidence>
<dbReference type="Proteomes" id="UP001212602">
    <property type="component" value="Unassembled WGS sequence"/>
</dbReference>
<reference evidence="8" key="1">
    <citation type="submission" date="2023-01" db="EMBL/GenBank/DDBJ databases">
        <title>Xenophilus mangrovi sp. nov., isolated from soil of Mangrove nature reserve.</title>
        <authorList>
            <person name="Xu S."/>
            <person name="Liu Z."/>
            <person name="Xu Y."/>
        </authorList>
    </citation>
    <scope>NUCLEOTIDE SEQUENCE</scope>
    <source>
        <strain evidence="8">YW8</strain>
    </source>
</reference>
<dbReference type="GO" id="GO:0005886">
    <property type="term" value="C:plasma membrane"/>
    <property type="evidence" value="ECO:0007669"/>
    <property type="project" value="InterPro"/>
</dbReference>
<keyword evidence="2 6" id="KW-0812">Transmembrane</keyword>
<keyword evidence="9" id="KW-1185">Reference proteome</keyword>
<dbReference type="PANTHER" id="PTHR36985:SF1">
    <property type="entry name" value="TRANSLOCATION AND ASSEMBLY MODULE SUBUNIT TAMB"/>
    <property type="match status" value="1"/>
</dbReference>
<comment type="caution">
    <text evidence="8">The sequence shown here is derived from an EMBL/GenBank/DDBJ whole genome shotgun (WGS) entry which is preliminary data.</text>
</comment>
<evidence type="ECO:0000256" key="6">
    <source>
        <dbReference type="SAM" id="Phobius"/>
    </source>
</evidence>